<dbReference type="AlphaFoldDB" id="A0ABD1XJY8"/>
<sequence>MRMLMNEGNLSEKAAGIKDSDEFQEAAKESFAVFNTVYVGDFIPWLDRVDPQGLKKHMYAGAKKCD</sequence>
<dbReference type="Proteomes" id="UP001605036">
    <property type="component" value="Unassembled WGS sequence"/>
</dbReference>
<reference evidence="1 2" key="1">
    <citation type="submission" date="2024-09" db="EMBL/GenBank/DDBJ databases">
        <title>Chromosome-scale assembly of Riccia fluitans.</title>
        <authorList>
            <person name="Paukszto L."/>
            <person name="Sawicki J."/>
            <person name="Karawczyk K."/>
            <person name="Piernik-Szablinska J."/>
            <person name="Szczecinska M."/>
            <person name="Mazdziarz M."/>
        </authorList>
    </citation>
    <scope>NUCLEOTIDE SEQUENCE [LARGE SCALE GENOMIC DNA]</scope>
    <source>
        <strain evidence="1">Rf_01</strain>
        <tissue evidence="1">Aerial parts of the thallus</tissue>
    </source>
</reference>
<comment type="caution">
    <text evidence="1">The sequence shown here is derived from an EMBL/GenBank/DDBJ whole genome shotgun (WGS) entry which is preliminary data.</text>
</comment>
<dbReference type="EMBL" id="JBHFFA010000008">
    <property type="protein sequence ID" value="KAL2609225.1"/>
    <property type="molecule type" value="Genomic_DNA"/>
</dbReference>
<evidence type="ECO:0000313" key="2">
    <source>
        <dbReference type="Proteomes" id="UP001605036"/>
    </source>
</evidence>
<keyword evidence="2" id="KW-1185">Reference proteome</keyword>
<accession>A0ABD1XJY8</accession>
<protein>
    <submittedName>
        <fullName evidence="1">Uncharacterized protein</fullName>
    </submittedName>
</protein>
<gene>
    <name evidence="1" type="ORF">R1flu_027798</name>
</gene>
<name>A0ABD1XJY8_9MARC</name>
<evidence type="ECO:0000313" key="1">
    <source>
        <dbReference type="EMBL" id="KAL2609225.1"/>
    </source>
</evidence>
<organism evidence="1 2">
    <name type="scientific">Riccia fluitans</name>
    <dbReference type="NCBI Taxonomy" id="41844"/>
    <lineage>
        <taxon>Eukaryota</taxon>
        <taxon>Viridiplantae</taxon>
        <taxon>Streptophyta</taxon>
        <taxon>Embryophyta</taxon>
        <taxon>Marchantiophyta</taxon>
        <taxon>Marchantiopsida</taxon>
        <taxon>Marchantiidae</taxon>
        <taxon>Marchantiales</taxon>
        <taxon>Ricciaceae</taxon>
        <taxon>Riccia</taxon>
    </lineage>
</organism>
<proteinExistence type="predicted"/>